<protein>
    <submittedName>
        <fullName evidence="2">Alpha/beta hydrolase</fullName>
    </submittedName>
</protein>
<dbReference type="PANTHER" id="PTHR43798">
    <property type="entry name" value="MONOACYLGLYCEROL LIPASE"/>
    <property type="match status" value="1"/>
</dbReference>
<dbReference type="PRINTS" id="PR00111">
    <property type="entry name" value="ABHYDROLASE"/>
</dbReference>
<dbReference type="InterPro" id="IPR029058">
    <property type="entry name" value="AB_hydrolase_fold"/>
</dbReference>
<dbReference type="PRINTS" id="PR00412">
    <property type="entry name" value="EPOXHYDRLASE"/>
</dbReference>
<organism evidence="2 4">
    <name type="scientific">Spirosoma sordidisoli</name>
    <dbReference type="NCBI Taxonomy" id="2502893"/>
    <lineage>
        <taxon>Bacteria</taxon>
        <taxon>Pseudomonadati</taxon>
        <taxon>Bacteroidota</taxon>
        <taxon>Cytophagia</taxon>
        <taxon>Cytophagales</taxon>
        <taxon>Cytophagaceae</taxon>
        <taxon>Spirosoma</taxon>
    </lineage>
</organism>
<evidence type="ECO:0000313" key="3">
    <source>
        <dbReference type="EMBL" id="RYC67196.1"/>
    </source>
</evidence>
<evidence type="ECO:0000313" key="4">
    <source>
        <dbReference type="Proteomes" id="UP000290407"/>
    </source>
</evidence>
<keyword evidence="2" id="KW-0378">Hydrolase</keyword>
<keyword evidence="4" id="KW-1185">Reference proteome</keyword>
<dbReference type="InterPro" id="IPR000639">
    <property type="entry name" value="Epox_hydrolase-like"/>
</dbReference>
<dbReference type="SUPFAM" id="SSF53474">
    <property type="entry name" value="alpha/beta-Hydrolases"/>
    <property type="match status" value="1"/>
</dbReference>
<accession>A0A4V1RVK3</accession>
<reference evidence="2 4" key="1">
    <citation type="submission" date="2019-01" db="EMBL/GenBank/DDBJ databases">
        <title>Spirosoma flava sp. nov., a propanil-degrading bacterium isolated from herbicide-contaminated soil.</title>
        <authorList>
            <person name="Zhang L."/>
            <person name="Jiang J.-D."/>
        </authorList>
    </citation>
    <scope>NUCLEOTIDE SEQUENCE [LARGE SCALE GENOMIC DNA]</scope>
    <source>
        <strain evidence="2 4">TY50</strain>
    </source>
</reference>
<feature type="domain" description="AB hydrolase-1" evidence="1">
    <location>
        <begin position="16"/>
        <end position="240"/>
    </location>
</feature>
<dbReference type="EMBL" id="SBLB01000009">
    <property type="protein sequence ID" value="RYC67196.1"/>
    <property type="molecule type" value="Genomic_DNA"/>
</dbReference>
<dbReference type="Gene3D" id="3.40.50.1820">
    <property type="entry name" value="alpha/beta hydrolase"/>
    <property type="match status" value="1"/>
</dbReference>
<dbReference type="GO" id="GO:0016787">
    <property type="term" value="F:hydrolase activity"/>
    <property type="evidence" value="ECO:0007669"/>
    <property type="project" value="UniProtKB-KW"/>
</dbReference>
<comment type="caution">
    <text evidence="2">The sequence shown here is derived from an EMBL/GenBank/DDBJ whole genome shotgun (WGS) entry which is preliminary data.</text>
</comment>
<gene>
    <name evidence="2" type="ORF">EQG79_25635</name>
    <name evidence="3" type="ORF">EQG79_26345</name>
</gene>
<evidence type="ECO:0000313" key="2">
    <source>
        <dbReference type="EMBL" id="RYC67068.1"/>
    </source>
</evidence>
<evidence type="ECO:0000259" key="1">
    <source>
        <dbReference type="Pfam" id="PF00561"/>
    </source>
</evidence>
<dbReference type="RefSeq" id="WP_077922884.1">
    <property type="nucleotide sequence ID" value="NZ_SBLB01000009.1"/>
</dbReference>
<proteinExistence type="predicted"/>
<dbReference type="EMBL" id="SBLB01000009">
    <property type="protein sequence ID" value="RYC67068.1"/>
    <property type="molecule type" value="Genomic_DNA"/>
</dbReference>
<dbReference type="InterPro" id="IPR050266">
    <property type="entry name" value="AB_hydrolase_sf"/>
</dbReference>
<dbReference type="Proteomes" id="UP000290407">
    <property type="component" value="Unassembled WGS sequence"/>
</dbReference>
<dbReference type="Pfam" id="PF00561">
    <property type="entry name" value="Abhydrolase_1"/>
    <property type="match status" value="1"/>
</dbReference>
<dbReference type="InterPro" id="IPR000073">
    <property type="entry name" value="AB_hydrolase_1"/>
</dbReference>
<name>A0A4V1RVK3_9BACT</name>
<sequence>MTYPLLPYTNLGQGQPLVLLHGLGGNRQQWPSLLQPIPGYQLLVPDLPGHGDARWLPTTPCSFDSFAQAVADWLDQLTQEGQITGPVVLGGLSMGAGIAIRYALNRPDQIRSLVLLRPAWVDQPLPSPLMILYRLGKRLESGHDTLATRAWLLQDEPFLTLQAKNPACADSIMGQLNRPDPPLTARTLVEIVNSAPIQDWAEVSRLALPTLVMGSPDDPLHPVAMATTWANALPNASFREIASRYTEPDQHTADVNRCMIEFLTVGNGGN</sequence>
<dbReference type="AlphaFoldDB" id="A0A4V1RVK3"/>
<dbReference type="PANTHER" id="PTHR43798:SF33">
    <property type="entry name" value="HYDROLASE, PUTATIVE (AFU_ORTHOLOGUE AFUA_2G14860)-RELATED"/>
    <property type="match status" value="1"/>
</dbReference>
<dbReference type="GO" id="GO:0016020">
    <property type="term" value="C:membrane"/>
    <property type="evidence" value="ECO:0007669"/>
    <property type="project" value="TreeGrafter"/>
</dbReference>